<protein>
    <submittedName>
        <fullName evidence="1">Minor tail protein L</fullName>
    </submittedName>
</protein>
<dbReference type="Pfam" id="PF05100">
    <property type="entry name" value="Phage_tail_L"/>
    <property type="match status" value="1"/>
</dbReference>
<evidence type="ECO:0000313" key="1">
    <source>
        <dbReference type="EMBL" id="DAG04161.1"/>
    </source>
</evidence>
<dbReference type="EMBL" id="BK016239">
    <property type="protein sequence ID" value="DAG04161.1"/>
    <property type="molecule type" value="Genomic_DNA"/>
</dbReference>
<proteinExistence type="predicted"/>
<dbReference type="GO" id="GO:0051536">
    <property type="term" value="F:iron-sulfur cluster binding"/>
    <property type="evidence" value="ECO:0007669"/>
    <property type="project" value="InterPro"/>
</dbReference>
<dbReference type="InterPro" id="IPR006487">
    <property type="entry name" value="Phage_lambda_L"/>
</dbReference>
<name>A0A8S5VBM1_9CAUD</name>
<dbReference type="GO" id="GO:0046718">
    <property type="term" value="P:symbiont entry into host cell"/>
    <property type="evidence" value="ECO:0007669"/>
    <property type="project" value="InterPro"/>
</dbReference>
<accession>A0A8S5VBM1</accession>
<sequence length="202" mass="22370">MLELSQASIIEKNKIATSGVWLLALEAQIPGSPLYLVNNTDNLTLGGQEYTAFPFSLEDITEDSKELPNVKLTVSNVTGTIQRYVEENNGLGGCKVIIRVFHTDIPDVAEVEEYFVVTGVSCDVEWVTFTLGTDFSFTRRFPPVRMMKDYCPFKFKGIECGYKGAASKCNKTLKRCRELGNNERFGGEPTIPQGGLYASNST</sequence>
<dbReference type="GO" id="GO:0030430">
    <property type="term" value="C:host cell cytoplasm"/>
    <property type="evidence" value="ECO:0007669"/>
    <property type="project" value="InterPro"/>
</dbReference>
<reference evidence="1" key="1">
    <citation type="journal article" date="2021" name="Proc. Natl. Acad. Sci. U.S.A.">
        <title>A Catalog of Tens of Thousands of Viruses from Human Metagenomes Reveals Hidden Associations with Chronic Diseases.</title>
        <authorList>
            <person name="Tisza M.J."/>
            <person name="Buck C.B."/>
        </authorList>
    </citation>
    <scope>NUCLEOTIDE SEQUENCE</scope>
    <source>
        <strain evidence="1">CtDxv33</strain>
    </source>
</reference>
<organism evidence="1">
    <name type="scientific">Siphoviridae sp. ctDxv33</name>
    <dbReference type="NCBI Taxonomy" id="2825392"/>
    <lineage>
        <taxon>Viruses</taxon>
        <taxon>Duplodnaviria</taxon>
        <taxon>Heunggongvirae</taxon>
        <taxon>Uroviricota</taxon>
        <taxon>Caudoviricetes</taxon>
    </lineage>
</organism>